<dbReference type="InterPro" id="IPR045569">
    <property type="entry name" value="Metalloprtase-TldD/E_C"/>
</dbReference>
<dbReference type="EMBL" id="CP047423">
    <property type="protein sequence ID" value="QPD06144.1"/>
    <property type="molecule type" value="Genomic_DNA"/>
</dbReference>
<dbReference type="Proteomes" id="UP000593737">
    <property type="component" value="Chromosome"/>
</dbReference>
<dbReference type="Pfam" id="PF19289">
    <property type="entry name" value="PmbA_TldD_3rd"/>
    <property type="match status" value="1"/>
</dbReference>
<comment type="similarity">
    <text evidence="1">Belongs to the peptidase U62 family.</text>
</comment>
<accession>A0A7S8FHW3</accession>
<protein>
    <submittedName>
        <fullName evidence="4">Uncharacterized protein</fullName>
    </submittedName>
</protein>
<evidence type="ECO:0000256" key="1">
    <source>
        <dbReference type="ARBA" id="ARBA00005836"/>
    </source>
</evidence>
<dbReference type="GO" id="GO:0008237">
    <property type="term" value="F:metallopeptidase activity"/>
    <property type="evidence" value="ECO:0007669"/>
    <property type="project" value="InterPro"/>
</dbReference>
<dbReference type="PANTHER" id="PTHR43666:SF1">
    <property type="entry name" value="CONSERVED PROTEIN"/>
    <property type="match status" value="1"/>
</dbReference>
<evidence type="ECO:0000313" key="5">
    <source>
        <dbReference type="Proteomes" id="UP000593737"/>
    </source>
</evidence>
<proteinExistence type="inferred from homology"/>
<dbReference type="InterPro" id="IPR035068">
    <property type="entry name" value="TldD/PmbA_N"/>
</dbReference>
<dbReference type="GO" id="GO:0006508">
    <property type="term" value="P:proteolysis"/>
    <property type="evidence" value="ECO:0007669"/>
    <property type="project" value="InterPro"/>
</dbReference>
<feature type="domain" description="Metalloprotease TldD/E N-terminal" evidence="2">
    <location>
        <begin position="36"/>
        <end position="97"/>
    </location>
</feature>
<reference evidence="4 5" key="1">
    <citation type="journal article" date="2020" name="ISME J.">
        <title>Enrichment and physiological characterization of a novel comammox Nitrospira indicates ammonium inhibition of complete nitrification.</title>
        <authorList>
            <person name="Sakoula D."/>
            <person name="Koch H."/>
            <person name="Frank J."/>
            <person name="Jetten M.S.M."/>
            <person name="van Kessel M.A.H.J."/>
            <person name="Lucker S."/>
        </authorList>
    </citation>
    <scope>NUCLEOTIDE SEQUENCE [LARGE SCALE GENOMIC DNA]</scope>
    <source>
        <strain evidence="4">Comreactor17</strain>
    </source>
</reference>
<organism evidence="4 5">
    <name type="scientific">Candidatus Nitrospira kreftii</name>
    <dbReference type="NCBI Taxonomy" id="2652173"/>
    <lineage>
        <taxon>Bacteria</taxon>
        <taxon>Pseudomonadati</taxon>
        <taxon>Nitrospirota</taxon>
        <taxon>Nitrospiria</taxon>
        <taxon>Nitrospirales</taxon>
        <taxon>Nitrospiraceae</taxon>
        <taxon>Nitrospira</taxon>
    </lineage>
</organism>
<evidence type="ECO:0000313" key="4">
    <source>
        <dbReference type="EMBL" id="QPD06144.1"/>
    </source>
</evidence>
<dbReference type="Pfam" id="PF01523">
    <property type="entry name" value="PmbA_TldD_1st"/>
    <property type="match status" value="1"/>
</dbReference>
<evidence type="ECO:0000259" key="2">
    <source>
        <dbReference type="Pfam" id="PF01523"/>
    </source>
</evidence>
<sequence>MTAVSGKGPKMTSRDEFRFLSNLVFTRSSADHTIVRLRDHHAGTTRFANNQVIQNVDARRGSLAVTVAFGGQQGTASTTDFTAGAIQDTLARAEEIAKVSPIDPEYLPPPDPCVYPIRDTAKPETIAAGPPRRLEYASEAIGQCRMENLTGAGVVSSSATAVGIAADSGLFGYERRADASFSLTVQAGDATGWCAAAHRSIDHLRVQERTLATISKAKHSRDMCELPAGRYPVILEPAAAAGLWAWLIRSLDAKSYVKGTSAFADKLGRAIVDERITLQNSPDHTDLFGEGFSNDGLPSRPSVWIDHGRLKQLAYDRFTAKSQGVAFIPTLEAPVLSVEGPSVHSIQDLIKSTPRAILVTNFWYIRPVNLRNLMLTGMTRDGTFLIENGEIVSAVKNFRFHESPLHVFQHIDLWTAPMEAVNSETGKLLVPAMALPKFRFSSVTRF</sequence>
<evidence type="ECO:0000259" key="3">
    <source>
        <dbReference type="Pfam" id="PF19289"/>
    </source>
</evidence>
<dbReference type="InterPro" id="IPR036059">
    <property type="entry name" value="TldD/PmbA_sf"/>
</dbReference>
<dbReference type="SUPFAM" id="SSF111283">
    <property type="entry name" value="Putative modulator of DNA gyrase, PmbA/TldD"/>
    <property type="match status" value="1"/>
</dbReference>
<dbReference type="InterPro" id="IPR002510">
    <property type="entry name" value="Metalloprtase-TldD/E_N"/>
</dbReference>
<dbReference type="AlphaFoldDB" id="A0A7S8FHW3"/>
<dbReference type="Gene3D" id="3.30.2290.10">
    <property type="entry name" value="PmbA/TldD superfamily"/>
    <property type="match status" value="1"/>
</dbReference>
<feature type="domain" description="Metalloprotease TldD/E C-terminal" evidence="3">
    <location>
        <begin position="229"/>
        <end position="439"/>
    </location>
</feature>
<gene>
    <name evidence="4" type="ORF">Nkreftii_003918</name>
</gene>
<name>A0A7S8FHW3_9BACT</name>
<dbReference type="PANTHER" id="PTHR43666">
    <property type="entry name" value="TLDD PROTEIN"/>
    <property type="match status" value="1"/>
</dbReference>
<dbReference type="KEGG" id="nkf:Nkreftii_003918"/>